<evidence type="ECO:0000256" key="1">
    <source>
        <dbReference type="SAM" id="SignalP"/>
    </source>
</evidence>
<sequence>MHMKRLFFVAAFALATSLTQAQNVTVDSELRPNIDFSHFKSYAWAVQPTSKQDAGNALALKAQMRDAVANAMDGRGYTFNRQSPDLIVNFRVLDQPTTLKGYTEGTSYFNTNDVQSLGKEKDIVVQAGTILVNLVDAKTDEAIWQGIASGLITANNRDHQEGKIREAINLIFNKYPYRADSY</sequence>
<dbReference type="Gene3D" id="3.30.160.670">
    <property type="match status" value="1"/>
</dbReference>
<keyword evidence="4" id="KW-1185">Reference proteome</keyword>
<feature type="signal peptide" evidence="1">
    <location>
        <begin position="1"/>
        <end position="21"/>
    </location>
</feature>
<dbReference type="EMBL" id="CP059732">
    <property type="protein sequence ID" value="QMW03483.1"/>
    <property type="molecule type" value="Genomic_DNA"/>
</dbReference>
<dbReference type="Proteomes" id="UP000515369">
    <property type="component" value="Chromosome"/>
</dbReference>
<evidence type="ECO:0000259" key="2">
    <source>
        <dbReference type="Pfam" id="PF13590"/>
    </source>
</evidence>
<feature type="chain" id="PRO_5028860990" evidence="1">
    <location>
        <begin position="22"/>
        <end position="182"/>
    </location>
</feature>
<dbReference type="Pfam" id="PF13590">
    <property type="entry name" value="DUF4136"/>
    <property type="match status" value="1"/>
</dbReference>
<evidence type="ECO:0000313" key="3">
    <source>
        <dbReference type="EMBL" id="QMW03483.1"/>
    </source>
</evidence>
<accession>A0A7G5GX91</accession>
<gene>
    <name evidence="3" type="ORF">H3H32_00485</name>
</gene>
<proteinExistence type="predicted"/>
<dbReference type="InterPro" id="IPR025411">
    <property type="entry name" value="DUF4136"/>
</dbReference>
<dbReference type="AlphaFoldDB" id="A0A7G5GX91"/>
<feature type="domain" description="DUF4136" evidence="2">
    <location>
        <begin position="27"/>
        <end position="177"/>
    </location>
</feature>
<keyword evidence="1" id="KW-0732">Signal</keyword>
<dbReference type="KEGG" id="sfol:H3H32_00485"/>
<reference evidence="3 4" key="1">
    <citation type="submission" date="2020-07" db="EMBL/GenBank/DDBJ databases">
        <title>Spirosoma foliorum sp. nov., isolated from the leaves on the Nejang mountain Korea, Republic of.</title>
        <authorList>
            <person name="Ho H."/>
            <person name="Lee Y.-J."/>
            <person name="Nurcahyanto D.-A."/>
            <person name="Kim S.-G."/>
        </authorList>
    </citation>
    <scope>NUCLEOTIDE SEQUENCE [LARGE SCALE GENOMIC DNA]</scope>
    <source>
        <strain evidence="3 4">PL0136</strain>
    </source>
</reference>
<name>A0A7G5GX91_9BACT</name>
<organism evidence="3 4">
    <name type="scientific">Spirosoma foliorum</name>
    <dbReference type="NCBI Taxonomy" id="2710596"/>
    <lineage>
        <taxon>Bacteria</taxon>
        <taxon>Pseudomonadati</taxon>
        <taxon>Bacteroidota</taxon>
        <taxon>Cytophagia</taxon>
        <taxon>Cytophagales</taxon>
        <taxon>Cytophagaceae</taxon>
        <taxon>Spirosoma</taxon>
    </lineage>
</organism>
<evidence type="ECO:0000313" key="4">
    <source>
        <dbReference type="Proteomes" id="UP000515369"/>
    </source>
</evidence>
<protein>
    <submittedName>
        <fullName evidence="3">DUF4136 domain-containing protein</fullName>
    </submittedName>
</protein>